<name>A0A5A8D6S7_CAFRO</name>
<feature type="compositionally biased region" description="Basic and acidic residues" evidence="1">
    <location>
        <begin position="7"/>
        <end position="19"/>
    </location>
</feature>
<accession>A0A5A8D6S7</accession>
<protein>
    <recommendedName>
        <fullName evidence="2">CRAL-TRIO domain-containing protein</fullName>
    </recommendedName>
</protein>
<dbReference type="InterPro" id="IPR001251">
    <property type="entry name" value="CRAL-TRIO_dom"/>
</dbReference>
<dbReference type="EMBL" id="VLTO01000020">
    <property type="protein sequence ID" value="KAA0174683.1"/>
    <property type="molecule type" value="Genomic_DNA"/>
</dbReference>
<dbReference type="CDD" id="cd00170">
    <property type="entry name" value="SEC14"/>
    <property type="match status" value="1"/>
</dbReference>
<evidence type="ECO:0000313" key="6">
    <source>
        <dbReference type="Proteomes" id="UP000322899"/>
    </source>
</evidence>
<dbReference type="PANTHER" id="PTHR45824">
    <property type="entry name" value="GH16843P"/>
    <property type="match status" value="1"/>
</dbReference>
<evidence type="ECO:0000313" key="4">
    <source>
        <dbReference type="EMBL" id="KAA0160327.1"/>
    </source>
</evidence>
<dbReference type="Proteomes" id="UP000324907">
    <property type="component" value="Unassembled WGS sequence"/>
</dbReference>
<dbReference type="Proteomes" id="UP000325113">
    <property type="component" value="Unassembled WGS sequence"/>
</dbReference>
<dbReference type="SUPFAM" id="SSF52087">
    <property type="entry name" value="CRAL/TRIO domain"/>
    <property type="match status" value="1"/>
</dbReference>
<dbReference type="InterPro" id="IPR052578">
    <property type="entry name" value="PI_Transfer_CRAL-TRIO"/>
</dbReference>
<evidence type="ECO:0000313" key="3">
    <source>
        <dbReference type="EMBL" id="KAA0149690.1"/>
    </source>
</evidence>
<proteinExistence type="predicted"/>
<feature type="domain" description="CRAL-TRIO" evidence="2">
    <location>
        <begin position="112"/>
        <end position="280"/>
    </location>
</feature>
<dbReference type="Proteomes" id="UP000322899">
    <property type="component" value="Unassembled WGS sequence"/>
</dbReference>
<evidence type="ECO:0000259" key="2">
    <source>
        <dbReference type="PROSITE" id="PS50191"/>
    </source>
</evidence>
<dbReference type="InterPro" id="IPR036865">
    <property type="entry name" value="CRAL-TRIO_dom_sf"/>
</dbReference>
<dbReference type="Pfam" id="PF00650">
    <property type="entry name" value="CRAL_TRIO"/>
    <property type="match status" value="1"/>
</dbReference>
<dbReference type="Gene3D" id="3.40.525.10">
    <property type="entry name" value="CRAL-TRIO lipid binding domain"/>
    <property type="match status" value="1"/>
</dbReference>
<dbReference type="EMBL" id="VLTL01000242">
    <property type="protein sequence ID" value="KAA0149690.1"/>
    <property type="molecule type" value="Genomic_DNA"/>
</dbReference>
<dbReference type="PROSITE" id="PS50191">
    <property type="entry name" value="CRAL_TRIO"/>
    <property type="match status" value="1"/>
</dbReference>
<reference evidence="6 7" key="1">
    <citation type="submission" date="2019-07" db="EMBL/GenBank/DDBJ databases">
        <title>Genomes of Cafeteria roenbergensis.</title>
        <authorList>
            <person name="Fischer M.G."/>
            <person name="Hackl T."/>
            <person name="Roman M."/>
        </authorList>
    </citation>
    <scope>NUCLEOTIDE SEQUENCE [LARGE SCALE GENOMIC DNA]</scope>
    <source>
        <strain evidence="4 8">Cflag</strain>
        <strain evidence="5 6">E4-10P</strain>
        <strain evidence="3 7">RCC970-E3</strain>
    </source>
</reference>
<evidence type="ECO:0000256" key="1">
    <source>
        <dbReference type="SAM" id="MobiDB-lite"/>
    </source>
</evidence>
<evidence type="ECO:0000313" key="5">
    <source>
        <dbReference type="EMBL" id="KAA0174683.1"/>
    </source>
</evidence>
<dbReference type="OrthoDB" id="200168at2759"/>
<feature type="region of interest" description="Disordered" evidence="1">
    <location>
        <begin position="1"/>
        <end position="30"/>
    </location>
</feature>
<sequence>MAAAVLAHREEAPEAENKFRPAAAAGATHDSPAAIATVREWIDERGGDGWSAEERSWARGAAPRFLRAHRGELDSAKAGIGRTVEWRRTGIKPDSWAGRYSEENHKFCFIPLGLDLFRRPVVYGCPARASCSDVDSTIDHVVMDLEYAFANEFAPDPEERCAGQWVWIVDFHGFGLAHATNPSLGRRFVSVFDQHCPERLGCLVLLDPPFVFSMLLGALRPFLDPATAQKIVTVSSSDTEAELRAVLPEDMLGWVLEALRREPSPGSLPFPLPSSAYWSHPAEDASESSEKLPVAE</sequence>
<dbReference type="GO" id="GO:0008526">
    <property type="term" value="F:phosphatidylinositol transfer activity"/>
    <property type="evidence" value="ECO:0007669"/>
    <property type="project" value="TreeGrafter"/>
</dbReference>
<gene>
    <name evidence="5" type="ORF">FNF27_03806</name>
    <name evidence="3" type="ORF">FNF28_07331</name>
    <name evidence="4" type="ORF">FNF31_04344</name>
</gene>
<evidence type="ECO:0000313" key="7">
    <source>
        <dbReference type="Proteomes" id="UP000324907"/>
    </source>
</evidence>
<comment type="caution">
    <text evidence="4">The sequence shown here is derived from an EMBL/GenBank/DDBJ whole genome shotgun (WGS) entry which is preliminary data.</text>
</comment>
<evidence type="ECO:0000313" key="8">
    <source>
        <dbReference type="Proteomes" id="UP000325113"/>
    </source>
</evidence>
<dbReference type="EMBL" id="VLTM01000045">
    <property type="protein sequence ID" value="KAA0160327.1"/>
    <property type="molecule type" value="Genomic_DNA"/>
</dbReference>
<dbReference type="SMART" id="SM00516">
    <property type="entry name" value="SEC14"/>
    <property type="match status" value="1"/>
</dbReference>
<dbReference type="PANTHER" id="PTHR45824:SF29">
    <property type="entry name" value="GH16843P"/>
    <property type="match status" value="1"/>
</dbReference>
<dbReference type="AlphaFoldDB" id="A0A5A8D6S7"/>
<organism evidence="4 8">
    <name type="scientific">Cafeteria roenbergensis</name>
    <name type="common">Marine flagellate</name>
    <dbReference type="NCBI Taxonomy" id="33653"/>
    <lineage>
        <taxon>Eukaryota</taxon>
        <taxon>Sar</taxon>
        <taxon>Stramenopiles</taxon>
        <taxon>Bigyra</taxon>
        <taxon>Opalozoa</taxon>
        <taxon>Bicosoecida</taxon>
        <taxon>Cafeteriaceae</taxon>
        <taxon>Cafeteria</taxon>
    </lineage>
</organism>